<accession>A0A7J8R697</accession>
<evidence type="ECO:0000313" key="2">
    <source>
        <dbReference type="Proteomes" id="UP000593561"/>
    </source>
</evidence>
<dbReference type="Proteomes" id="UP000593561">
    <property type="component" value="Unassembled WGS sequence"/>
</dbReference>
<sequence>MSESMAKQFGDFLGKFLDYDASIPFLSQATHMCIRVRLDVTAPLKRKKQIKMGEAVSIFAHFKYENFGWDLSLHVMPRQRNTVVSRWLREVDGSQCCADIMGSTNQRNSFNCEIDSGRILGRDFGKQMSNPNLIPLGSNQQYFINGNNN</sequence>
<proteinExistence type="predicted"/>
<name>A0A7J8R697_GOSDV</name>
<protein>
    <submittedName>
        <fullName evidence="1">Uncharacterized protein</fullName>
    </submittedName>
</protein>
<comment type="caution">
    <text evidence="1">The sequence shown here is derived from an EMBL/GenBank/DDBJ whole genome shotgun (WGS) entry which is preliminary data.</text>
</comment>
<keyword evidence="2" id="KW-1185">Reference proteome</keyword>
<gene>
    <name evidence="1" type="ORF">Godav_021415</name>
</gene>
<dbReference type="AlphaFoldDB" id="A0A7J8R697"/>
<reference evidence="1 2" key="1">
    <citation type="journal article" date="2019" name="Genome Biol. Evol.">
        <title>Insights into the evolution of the New World diploid cottons (Gossypium, subgenus Houzingenia) based on genome sequencing.</title>
        <authorList>
            <person name="Grover C.E."/>
            <person name="Arick M.A. 2nd"/>
            <person name="Thrash A."/>
            <person name="Conover J.L."/>
            <person name="Sanders W.S."/>
            <person name="Peterson D.G."/>
            <person name="Frelichowski J.E."/>
            <person name="Scheffler J.A."/>
            <person name="Scheffler B.E."/>
            <person name="Wendel J.F."/>
        </authorList>
    </citation>
    <scope>NUCLEOTIDE SEQUENCE [LARGE SCALE GENOMIC DNA]</scope>
    <source>
        <strain evidence="1">27</strain>
        <tissue evidence="1">Leaf</tissue>
    </source>
</reference>
<dbReference type="EMBL" id="JABFAC010000003">
    <property type="protein sequence ID" value="MBA0609348.1"/>
    <property type="molecule type" value="Genomic_DNA"/>
</dbReference>
<evidence type="ECO:0000313" key="1">
    <source>
        <dbReference type="EMBL" id="MBA0609348.1"/>
    </source>
</evidence>
<organism evidence="1 2">
    <name type="scientific">Gossypium davidsonii</name>
    <name type="common">Davidson's cotton</name>
    <name type="synonym">Gossypium klotzschianum subsp. davidsonii</name>
    <dbReference type="NCBI Taxonomy" id="34287"/>
    <lineage>
        <taxon>Eukaryota</taxon>
        <taxon>Viridiplantae</taxon>
        <taxon>Streptophyta</taxon>
        <taxon>Embryophyta</taxon>
        <taxon>Tracheophyta</taxon>
        <taxon>Spermatophyta</taxon>
        <taxon>Magnoliopsida</taxon>
        <taxon>eudicotyledons</taxon>
        <taxon>Gunneridae</taxon>
        <taxon>Pentapetalae</taxon>
        <taxon>rosids</taxon>
        <taxon>malvids</taxon>
        <taxon>Malvales</taxon>
        <taxon>Malvaceae</taxon>
        <taxon>Malvoideae</taxon>
        <taxon>Gossypium</taxon>
    </lineage>
</organism>